<protein>
    <recommendedName>
        <fullName evidence="2">DUF1798 family protein</fullName>
    </recommendedName>
</protein>
<dbReference type="RefSeq" id="WP_010897868.1">
    <property type="nucleotide sequence ID" value="NZ_JARMRQ010000040.1"/>
</dbReference>
<evidence type="ECO:0008006" key="2">
    <source>
        <dbReference type="Google" id="ProtNLM"/>
    </source>
</evidence>
<reference evidence="1" key="1">
    <citation type="submission" date="2015-08" db="EMBL/GenBank/DDBJ databases">
        <title>Complete DNA Sequence of Pseudomonas syringae pv. actinidiae, the Causal Agent of Kiwifruit Canker Disease.</title>
        <authorList>
            <person name="Rikkerink E.H.A."/>
            <person name="Fineran P.C."/>
        </authorList>
    </citation>
    <scope>NUCLEOTIDE SEQUENCE</scope>
    <source>
        <strain evidence="1">DSM 13666</strain>
    </source>
</reference>
<dbReference type="AlphaFoldDB" id="A0A0M0KK91"/>
<evidence type="ECO:0000313" key="1">
    <source>
        <dbReference type="EMBL" id="KOO39306.1"/>
    </source>
</evidence>
<dbReference type="OMA" id="DNIQMTA"/>
<dbReference type="Gene3D" id="1.20.120.440">
    <property type="entry name" value="YppE-like"/>
    <property type="match status" value="1"/>
</dbReference>
<dbReference type="EMBL" id="LILD01000001">
    <property type="protein sequence ID" value="KOO39306.1"/>
    <property type="molecule type" value="Genomic_DNA"/>
</dbReference>
<proteinExistence type="predicted"/>
<dbReference type="Pfam" id="PF08807">
    <property type="entry name" value="DUF1798"/>
    <property type="match status" value="1"/>
</dbReference>
<organism evidence="1">
    <name type="scientific">Halalkalibacterium halodurans</name>
    <name type="common">Bacillus halodurans</name>
    <dbReference type="NCBI Taxonomy" id="86665"/>
    <lineage>
        <taxon>Bacteria</taxon>
        <taxon>Bacillati</taxon>
        <taxon>Bacillota</taxon>
        <taxon>Bacilli</taxon>
        <taxon>Bacillales</taxon>
        <taxon>Bacillaceae</taxon>
        <taxon>Halalkalibacterium (ex Joshi et al. 2022)</taxon>
    </lineage>
</organism>
<dbReference type="PATRIC" id="fig|136160.3.peg.2597"/>
<dbReference type="InterPro" id="IPR023351">
    <property type="entry name" value="YppE-like_sf"/>
</dbReference>
<dbReference type="SUPFAM" id="SSF140415">
    <property type="entry name" value="YppE-like"/>
    <property type="match status" value="1"/>
</dbReference>
<sequence>MNREDLEQLEKLTSQLRKQNNEAYHHYIHTVRGDESYEPDFYGQVKPFADSVKEKSDEWKPLALRYVKQYEPDYVYPLQVENTVENLEIISVQSFFPKTGKKRFVEMIKSIDFILEQLEEQVRVTRKGKAH</sequence>
<accession>A0A0M0KK91</accession>
<gene>
    <name evidence="1" type="ORF">AMD02_10975</name>
</gene>
<dbReference type="InterPro" id="IPR014913">
    <property type="entry name" value="YppE-like"/>
</dbReference>
<name>A0A0M0KK91_ALKHA</name>
<comment type="caution">
    <text evidence="1">The sequence shown here is derived from an EMBL/GenBank/DDBJ whole genome shotgun (WGS) entry which is preliminary data.</text>
</comment>